<evidence type="ECO:0000256" key="10">
    <source>
        <dbReference type="SAM" id="Phobius"/>
    </source>
</evidence>
<evidence type="ECO:0000256" key="9">
    <source>
        <dbReference type="SAM" id="Coils"/>
    </source>
</evidence>
<proteinExistence type="inferred from homology"/>
<gene>
    <name evidence="12" type="ORF">CRV08_02210</name>
</gene>
<dbReference type="SUPFAM" id="SSF58104">
    <property type="entry name" value="Methyl-accepting chemotaxis protein (MCP) signaling domain"/>
    <property type="match status" value="1"/>
</dbReference>
<dbReference type="Pfam" id="PF02743">
    <property type="entry name" value="dCache_1"/>
    <property type="match status" value="1"/>
</dbReference>
<evidence type="ECO:0000256" key="4">
    <source>
        <dbReference type="ARBA" id="ARBA00022692"/>
    </source>
</evidence>
<sequence length="706" mass="79010">MLMTSIKSKLLIVLLLSISLSFFILGFYNAYNKYESEYSLAKQEQLSLSTQTAKFIEDYLSSKLQIVTSVANMIDDKNLTIENKVLVDQLLLGKQAGEFASMYFGREDNGDLIKFDGTMKSIPTMNYDSRERPWYKLYRETKKKGVTKPFVSASSNKLVITLFAPVLKEDKLIGVVGANIFLDTIVEQILNLKIKGGHAYLLSNDGKILIHKEKELLNKESQLFKSIKSENDTFFTEYKDNGVDKLVSYNKVPLSSWYLVIEIEKDAIFADIKKDIAIEVFLYVILLIAILSFIYFVLLKLLNPLKKLEGGLYGFFEYLKGEKDSVDKLNINTKDEFGSMATRIDSEIEGVKRGIDEDRKLIENVKSVVTKVKEGDLNVQVINKTSNQSLNDLKDILNEMIDTVKQNVHNNINTILTSLDNYSNLNFVENIKNPTGKISQGLNGLCNIINEMLQENYKLGTTLENNARQLLENVDKLNKSSNETAASLEETSASIEEITSTIIETTQNISKMAIYSNNLIESINDGQRLAKLTVESMNEINEQTTAIAEAITVIDQIAFQTNILSLNAAVESATAGEAGKGFAVVAQEVRNLASRSSDAAKEIKELVENATQKANTGKKNADEMIKGYSVLNENINNTSHLIKQIENAANEQKQGIEQINDAVAKLDTRTQENASVASHAHQISIDTSTIAQNIIENVEKKKFRRH</sequence>
<dbReference type="AlphaFoldDB" id="A0A4Q0YK37"/>
<dbReference type="GO" id="GO:0005886">
    <property type="term" value="C:plasma membrane"/>
    <property type="evidence" value="ECO:0007669"/>
    <property type="project" value="UniProtKB-SubCell"/>
</dbReference>
<comment type="caution">
    <text evidence="12">The sequence shown here is derived from an EMBL/GenBank/DDBJ whole genome shotgun (WGS) entry which is preliminary data.</text>
</comment>
<accession>A0A4Q0YK37</accession>
<comment type="subcellular location">
    <subcellularLocation>
        <location evidence="1">Cell membrane</location>
        <topology evidence="1">Multi-pass membrane protein</topology>
    </subcellularLocation>
</comment>
<dbReference type="SUPFAM" id="SSF103190">
    <property type="entry name" value="Sensory domain-like"/>
    <property type="match status" value="1"/>
</dbReference>
<evidence type="ECO:0000256" key="7">
    <source>
        <dbReference type="ARBA" id="ARBA00029447"/>
    </source>
</evidence>
<keyword evidence="3" id="KW-0145">Chemotaxis</keyword>
<evidence type="ECO:0000313" key="12">
    <source>
        <dbReference type="EMBL" id="RXJ69539.1"/>
    </source>
</evidence>
<evidence type="ECO:0000256" key="6">
    <source>
        <dbReference type="ARBA" id="ARBA00023136"/>
    </source>
</evidence>
<dbReference type="GO" id="GO:0007165">
    <property type="term" value="P:signal transduction"/>
    <property type="evidence" value="ECO:0007669"/>
    <property type="project" value="UniProtKB-KW"/>
</dbReference>
<dbReference type="CDD" id="cd12912">
    <property type="entry name" value="PDC2_MCP_like"/>
    <property type="match status" value="1"/>
</dbReference>
<dbReference type="CDD" id="cd12913">
    <property type="entry name" value="PDC1_MCP_like"/>
    <property type="match status" value="1"/>
</dbReference>
<evidence type="ECO:0000256" key="3">
    <source>
        <dbReference type="ARBA" id="ARBA00022500"/>
    </source>
</evidence>
<feature type="domain" description="Methyl-accepting transducer" evidence="11">
    <location>
        <begin position="459"/>
        <end position="688"/>
    </location>
</feature>
<dbReference type="Pfam" id="PF00015">
    <property type="entry name" value="MCPsignal"/>
    <property type="match status" value="1"/>
</dbReference>
<dbReference type="InterPro" id="IPR004089">
    <property type="entry name" value="MCPsignal_dom"/>
</dbReference>
<dbReference type="PANTHER" id="PTHR43531">
    <property type="entry name" value="PROTEIN ICFG"/>
    <property type="match status" value="1"/>
</dbReference>
<dbReference type="InterPro" id="IPR029151">
    <property type="entry name" value="Sensor-like_sf"/>
</dbReference>
<keyword evidence="2" id="KW-1003">Cell membrane</keyword>
<evidence type="ECO:0000259" key="11">
    <source>
        <dbReference type="PROSITE" id="PS50111"/>
    </source>
</evidence>
<evidence type="ECO:0000256" key="8">
    <source>
        <dbReference type="PROSITE-ProRule" id="PRU00284"/>
    </source>
</evidence>
<keyword evidence="4 10" id="KW-0812">Transmembrane</keyword>
<feature type="coiled-coil region" evidence="9">
    <location>
        <begin position="460"/>
        <end position="491"/>
    </location>
</feature>
<evidence type="ECO:0000313" key="13">
    <source>
        <dbReference type="Proteomes" id="UP000290172"/>
    </source>
</evidence>
<keyword evidence="5 10" id="KW-1133">Transmembrane helix</keyword>
<dbReference type="PANTHER" id="PTHR43531:SF11">
    <property type="entry name" value="METHYL-ACCEPTING CHEMOTAXIS PROTEIN 3"/>
    <property type="match status" value="1"/>
</dbReference>
<dbReference type="EMBL" id="PDKJ01000002">
    <property type="protein sequence ID" value="RXJ69539.1"/>
    <property type="molecule type" value="Genomic_DNA"/>
</dbReference>
<keyword evidence="9" id="KW-0175">Coiled coil</keyword>
<evidence type="ECO:0000256" key="1">
    <source>
        <dbReference type="ARBA" id="ARBA00004651"/>
    </source>
</evidence>
<protein>
    <submittedName>
        <fullName evidence="12">Chemotaxis protein</fullName>
    </submittedName>
</protein>
<feature type="coiled-coil region" evidence="9">
    <location>
        <begin position="589"/>
        <end position="662"/>
    </location>
</feature>
<dbReference type="Gene3D" id="3.30.450.20">
    <property type="entry name" value="PAS domain"/>
    <property type="match status" value="2"/>
</dbReference>
<dbReference type="PROSITE" id="PS50111">
    <property type="entry name" value="CHEMOTAXIS_TRANSDUC_2"/>
    <property type="match status" value="1"/>
</dbReference>
<reference evidence="12 13" key="1">
    <citation type="submission" date="2017-10" db="EMBL/GenBank/DDBJ databases">
        <title>Genomics of the genus Arcobacter.</title>
        <authorList>
            <person name="Perez-Cataluna A."/>
            <person name="Figueras M.J."/>
        </authorList>
    </citation>
    <scope>NUCLEOTIDE SEQUENCE [LARGE SCALE GENOMIC DNA]</scope>
    <source>
        <strain evidence="12 13">CECT 8993</strain>
    </source>
</reference>
<dbReference type="GO" id="GO:0006935">
    <property type="term" value="P:chemotaxis"/>
    <property type="evidence" value="ECO:0007669"/>
    <property type="project" value="UniProtKB-KW"/>
</dbReference>
<comment type="similarity">
    <text evidence="7">Belongs to the methyl-accepting chemotaxis (MCP) protein family.</text>
</comment>
<keyword evidence="8" id="KW-0807">Transducer</keyword>
<dbReference type="Proteomes" id="UP000290172">
    <property type="component" value="Unassembled WGS sequence"/>
</dbReference>
<dbReference type="CDD" id="cd11386">
    <property type="entry name" value="MCP_signal"/>
    <property type="match status" value="1"/>
</dbReference>
<dbReference type="InterPro" id="IPR033479">
    <property type="entry name" value="dCache_1"/>
</dbReference>
<evidence type="ECO:0000256" key="2">
    <source>
        <dbReference type="ARBA" id="ARBA00022475"/>
    </source>
</evidence>
<dbReference type="SMART" id="SM00283">
    <property type="entry name" value="MA"/>
    <property type="match status" value="1"/>
</dbReference>
<name>A0A4Q0YK37_9BACT</name>
<feature type="transmembrane region" description="Helical" evidence="10">
    <location>
        <begin position="280"/>
        <end position="299"/>
    </location>
</feature>
<keyword evidence="6 10" id="KW-0472">Membrane</keyword>
<dbReference type="Gene3D" id="1.10.287.950">
    <property type="entry name" value="Methyl-accepting chemotaxis protein"/>
    <property type="match status" value="1"/>
</dbReference>
<organism evidence="12 13">
    <name type="scientific">Halarcobacter ebronensis</name>
    <dbReference type="NCBI Taxonomy" id="1462615"/>
    <lineage>
        <taxon>Bacteria</taxon>
        <taxon>Pseudomonadati</taxon>
        <taxon>Campylobacterota</taxon>
        <taxon>Epsilonproteobacteria</taxon>
        <taxon>Campylobacterales</taxon>
        <taxon>Arcobacteraceae</taxon>
        <taxon>Halarcobacter</taxon>
    </lineage>
</organism>
<dbReference type="InterPro" id="IPR051310">
    <property type="entry name" value="MCP_chemotaxis"/>
</dbReference>
<evidence type="ECO:0000256" key="5">
    <source>
        <dbReference type="ARBA" id="ARBA00022989"/>
    </source>
</evidence>